<dbReference type="GO" id="GO:0000159">
    <property type="term" value="C:protein phosphatase type 2A complex"/>
    <property type="evidence" value="ECO:0007669"/>
    <property type="project" value="TreeGrafter"/>
</dbReference>
<evidence type="ECO:0000256" key="3">
    <source>
        <dbReference type="ARBA" id="ARBA00022490"/>
    </source>
</evidence>
<dbReference type="FunFam" id="1.20.120.1150:FF:000002">
    <property type="entry name" value="Serine/threonine-protein phosphatase 2A activator"/>
    <property type="match status" value="1"/>
</dbReference>
<dbReference type="InterPro" id="IPR037218">
    <property type="entry name" value="PTPA_sf"/>
</dbReference>
<keyword evidence="8" id="KW-1185">Reference proteome</keyword>
<dbReference type="Gene3D" id="1.20.120.1150">
    <property type="match status" value="1"/>
</dbReference>
<reference evidence="7 8" key="1">
    <citation type="submission" date="2016-07" db="EMBL/GenBank/DDBJ databases">
        <title>Pervasive Adenine N6-methylation of Active Genes in Fungi.</title>
        <authorList>
            <consortium name="DOE Joint Genome Institute"/>
            <person name="Mondo S.J."/>
            <person name="Dannebaum R.O."/>
            <person name="Kuo R.C."/>
            <person name="Labutti K."/>
            <person name="Haridas S."/>
            <person name="Kuo A."/>
            <person name="Salamov A."/>
            <person name="Ahrendt S.R."/>
            <person name="Lipzen A."/>
            <person name="Sullivan W."/>
            <person name="Andreopoulos W.B."/>
            <person name="Clum A."/>
            <person name="Lindquist E."/>
            <person name="Daum C."/>
            <person name="Ramamoorthy G.K."/>
            <person name="Gryganskyi A."/>
            <person name="Culley D."/>
            <person name="Magnuson J.K."/>
            <person name="James T.Y."/>
            <person name="O'Malley M.A."/>
            <person name="Stajich J.E."/>
            <person name="Spatafora J.W."/>
            <person name="Visel A."/>
            <person name="Grigoriev I.V."/>
        </authorList>
    </citation>
    <scope>NUCLEOTIDE SEQUENCE [LARGE SCALE GENOMIC DNA]</scope>
    <source>
        <strain evidence="7 8">12-1054</strain>
    </source>
</reference>
<dbReference type="STRING" id="56484.A0A1Y2F066"/>
<dbReference type="PIRSF" id="PIRSF016325">
    <property type="entry name" value="Phstyr_phstse_ac"/>
    <property type="match status" value="1"/>
</dbReference>
<protein>
    <recommendedName>
        <fullName evidence="6">Serine/threonine-protein phosphatase 2A activator</fullName>
        <ecNumber evidence="6">5.2.1.8</ecNumber>
    </recommendedName>
    <alternativeName>
        <fullName evidence="6">Phosphotyrosyl phosphatase activator</fullName>
    </alternativeName>
</protein>
<dbReference type="SUPFAM" id="SSF140984">
    <property type="entry name" value="PTPA-like"/>
    <property type="match status" value="1"/>
</dbReference>
<dbReference type="GO" id="GO:0005737">
    <property type="term" value="C:cytoplasm"/>
    <property type="evidence" value="ECO:0007669"/>
    <property type="project" value="UniProtKB-SubCell"/>
</dbReference>
<comment type="function">
    <text evidence="6">PPIases accelerate the folding of proteins. It catalyzes the cis-trans isomerization of proline imidic peptide bonds in oligopeptides.</text>
</comment>
<evidence type="ECO:0000313" key="8">
    <source>
        <dbReference type="Proteomes" id="UP000193685"/>
    </source>
</evidence>
<dbReference type="InterPro" id="IPR043170">
    <property type="entry name" value="PTPA_C_lid"/>
</dbReference>
<evidence type="ECO:0000256" key="1">
    <source>
        <dbReference type="ARBA" id="ARBA00000971"/>
    </source>
</evidence>
<dbReference type="OMA" id="SWIKINA"/>
<dbReference type="PANTHER" id="PTHR10012:SF5">
    <property type="entry name" value="SERINE_THREONINE-PROTEIN PHOSPHATASE 2A ACTIVATOR 2"/>
    <property type="match status" value="1"/>
</dbReference>
<dbReference type="PANTHER" id="PTHR10012">
    <property type="entry name" value="SERINE/THREONINE-PROTEIN PHOSPHATASE 2A REGULATORY SUBUNIT B"/>
    <property type="match status" value="1"/>
</dbReference>
<dbReference type="GO" id="GO:0003755">
    <property type="term" value="F:peptidyl-prolyl cis-trans isomerase activity"/>
    <property type="evidence" value="ECO:0007669"/>
    <property type="project" value="UniProtKB-KW"/>
</dbReference>
<name>A0A1Y2F066_PROLT</name>
<dbReference type="GO" id="GO:0007052">
    <property type="term" value="P:mitotic spindle organization"/>
    <property type="evidence" value="ECO:0007669"/>
    <property type="project" value="TreeGrafter"/>
</dbReference>
<proteinExistence type="inferred from homology"/>
<sequence>MTQYQVPRRRILSDQDLQLFQDSPAYTSLTDFIEQLNTAVVGKPNTASCTLSPAVQAILDLLDGLQRLIEAHPPVDNDKSRFGNPAFRDFYDAVQECAPRLHTAVPGLEPAAVEEVAGYLGESFGNRTRIDYGSGHELNFLCYLLCLQKLGVVGEQDSQALVLHVLWRYMALMRKIQQAYWLEPAGSHGVWGLDDYHFLPFLFGAAQLRNHKHLRPKSIHDADLLSMYKDEYMYFACIAFINSIKTASLRWHSPMLDDISSAKTWEKINLGMIKMYKAEVLAKLPIMQHFLFGSLIQAAEGMTPPAAVDEAGNEHIHNTWADCCGIKVPSAIAAKNADGSEQKIRRMDWG</sequence>
<dbReference type="GeneID" id="63786667"/>
<dbReference type="RefSeq" id="XP_040722628.1">
    <property type="nucleotide sequence ID" value="XM_040870068.1"/>
</dbReference>
<evidence type="ECO:0000256" key="5">
    <source>
        <dbReference type="ARBA" id="ARBA00023235"/>
    </source>
</evidence>
<organism evidence="7 8">
    <name type="scientific">Protomyces lactucae-debilis</name>
    <dbReference type="NCBI Taxonomy" id="2754530"/>
    <lineage>
        <taxon>Eukaryota</taxon>
        <taxon>Fungi</taxon>
        <taxon>Dikarya</taxon>
        <taxon>Ascomycota</taxon>
        <taxon>Taphrinomycotina</taxon>
        <taxon>Taphrinomycetes</taxon>
        <taxon>Taphrinales</taxon>
        <taxon>Protomycetaceae</taxon>
        <taxon>Protomyces</taxon>
    </lineage>
</organism>
<dbReference type="AlphaFoldDB" id="A0A1Y2F066"/>
<dbReference type="GO" id="GO:0008160">
    <property type="term" value="F:protein tyrosine phosphatase activator activity"/>
    <property type="evidence" value="ECO:0007669"/>
    <property type="project" value="TreeGrafter"/>
</dbReference>
<dbReference type="Pfam" id="PF03095">
    <property type="entry name" value="PTPA"/>
    <property type="match status" value="1"/>
</dbReference>
<gene>
    <name evidence="7" type="ORF">BCR37DRAFT_383494</name>
</gene>
<evidence type="ECO:0000256" key="2">
    <source>
        <dbReference type="ARBA" id="ARBA00004496"/>
    </source>
</evidence>
<keyword evidence="4 6" id="KW-0697">Rotamase</keyword>
<keyword evidence="3 6" id="KW-0963">Cytoplasm</keyword>
<evidence type="ECO:0000256" key="4">
    <source>
        <dbReference type="ARBA" id="ARBA00023110"/>
    </source>
</evidence>
<dbReference type="EMBL" id="MCFI01000023">
    <property type="protein sequence ID" value="ORY76365.1"/>
    <property type="molecule type" value="Genomic_DNA"/>
</dbReference>
<dbReference type="GO" id="GO:0005634">
    <property type="term" value="C:nucleus"/>
    <property type="evidence" value="ECO:0007669"/>
    <property type="project" value="TreeGrafter"/>
</dbReference>
<comment type="subcellular location">
    <subcellularLocation>
        <location evidence="2 6">Cytoplasm</location>
    </subcellularLocation>
</comment>
<dbReference type="OrthoDB" id="16120at2759"/>
<comment type="catalytic activity">
    <reaction evidence="1 6">
        <text>[protein]-peptidylproline (omega=180) = [protein]-peptidylproline (omega=0)</text>
        <dbReference type="Rhea" id="RHEA:16237"/>
        <dbReference type="Rhea" id="RHEA-COMP:10747"/>
        <dbReference type="Rhea" id="RHEA-COMP:10748"/>
        <dbReference type="ChEBI" id="CHEBI:83833"/>
        <dbReference type="ChEBI" id="CHEBI:83834"/>
        <dbReference type="EC" id="5.2.1.8"/>
    </reaction>
</comment>
<keyword evidence="5 6" id="KW-0413">Isomerase</keyword>
<comment type="similarity">
    <text evidence="6">Belongs to the PTPA-type PPIase family.</text>
</comment>
<dbReference type="Proteomes" id="UP000193685">
    <property type="component" value="Unassembled WGS sequence"/>
</dbReference>
<evidence type="ECO:0000313" key="7">
    <source>
        <dbReference type="EMBL" id="ORY76365.1"/>
    </source>
</evidence>
<dbReference type="InterPro" id="IPR004327">
    <property type="entry name" value="Phstyr_phstse_ac"/>
</dbReference>
<dbReference type="CDD" id="cd04087">
    <property type="entry name" value="PTPA"/>
    <property type="match status" value="1"/>
</dbReference>
<accession>A0A1Y2F066</accession>
<comment type="caution">
    <text evidence="7">The sequence shown here is derived from an EMBL/GenBank/DDBJ whole genome shotgun (WGS) entry which is preliminary data.</text>
</comment>
<evidence type="ECO:0000256" key="6">
    <source>
        <dbReference type="RuleBase" id="RU361210"/>
    </source>
</evidence>
<dbReference type="EC" id="5.2.1.8" evidence="6"/>